<dbReference type="STRING" id="1344003.SAMN05445060_4015"/>
<dbReference type="InterPro" id="IPR013078">
    <property type="entry name" value="His_Pase_superF_clade-1"/>
</dbReference>
<dbReference type="Proteomes" id="UP000186218">
    <property type="component" value="Unassembled WGS sequence"/>
</dbReference>
<protein>
    <submittedName>
        <fullName evidence="1">Broad specificity phosphatase PhoE</fullName>
    </submittedName>
</protein>
<sequence length="198" mass="21363">MTELGQAQAAATGRALAARCDRIDAAISGDLARQRETLTTVLDVVAHEVVARTDPRWNEYDINTILSEHEQHVAGGGRELQRSLDTALSEWITEVRAPSGRESYGDYRRRCAEALDTVRGLAGPGQTAVVVSSAGTITQIVAQLWGVSGPRWQIMSRTMINASVTKLIVGRGGVSVVSVNEHAHLESLDPDGSLMTFR</sequence>
<dbReference type="EMBL" id="FTNT01000015">
    <property type="protein sequence ID" value="SIS22753.1"/>
    <property type="molecule type" value="Genomic_DNA"/>
</dbReference>
<gene>
    <name evidence="1" type="ORF">SAMN05445060_4015</name>
</gene>
<dbReference type="Pfam" id="PF00300">
    <property type="entry name" value="His_Phos_1"/>
    <property type="match status" value="1"/>
</dbReference>
<evidence type="ECO:0000313" key="2">
    <source>
        <dbReference type="Proteomes" id="UP000186218"/>
    </source>
</evidence>
<dbReference type="AlphaFoldDB" id="A0A1N7HDA9"/>
<dbReference type="SUPFAM" id="SSF53254">
    <property type="entry name" value="Phosphoglycerate mutase-like"/>
    <property type="match status" value="1"/>
</dbReference>
<dbReference type="Gene3D" id="3.40.50.1240">
    <property type="entry name" value="Phosphoglycerate mutase-like"/>
    <property type="match status" value="1"/>
</dbReference>
<organism evidence="1 2">
    <name type="scientific">Williamsia sterculiae</name>
    <dbReference type="NCBI Taxonomy" id="1344003"/>
    <lineage>
        <taxon>Bacteria</taxon>
        <taxon>Bacillati</taxon>
        <taxon>Actinomycetota</taxon>
        <taxon>Actinomycetes</taxon>
        <taxon>Mycobacteriales</taxon>
        <taxon>Nocardiaceae</taxon>
        <taxon>Williamsia</taxon>
    </lineage>
</organism>
<reference evidence="1 2" key="1">
    <citation type="submission" date="2017-01" db="EMBL/GenBank/DDBJ databases">
        <authorList>
            <person name="Mah S.A."/>
            <person name="Swanson W.J."/>
            <person name="Moy G.W."/>
            <person name="Vacquier V.D."/>
        </authorList>
    </citation>
    <scope>NUCLEOTIDE SEQUENCE [LARGE SCALE GENOMIC DNA]</scope>
    <source>
        <strain evidence="1 2">CPCC 203464</strain>
    </source>
</reference>
<proteinExistence type="predicted"/>
<name>A0A1N7HDA9_9NOCA</name>
<accession>A0A1N7HDA9</accession>
<evidence type="ECO:0000313" key="1">
    <source>
        <dbReference type="EMBL" id="SIS22753.1"/>
    </source>
</evidence>
<dbReference type="InterPro" id="IPR029033">
    <property type="entry name" value="His_PPase_superfam"/>
</dbReference>
<keyword evidence="2" id="KW-1185">Reference proteome</keyword>